<reference evidence="4" key="1">
    <citation type="journal article" date="2019" name="Int. J. Syst. Evol. Microbiol.">
        <title>The Global Catalogue of Microorganisms (GCM) 10K type strain sequencing project: providing services to taxonomists for standard genome sequencing and annotation.</title>
        <authorList>
            <consortium name="The Broad Institute Genomics Platform"/>
            <consortium name="The Broad Institute Genome Sequencing Center for Infectious Disease"/>
            <person name="Wu L."/>
            <person name="Ma J."/>
        </authorList>
    </citation>
    <scope>NUCLEOTIDE SEQUENCE [LARGE SCALE GENOMIC DNA]</scope>
    <source>
        <strain evidence="4">CCUG 55608</strain>
    </source>
</reference>
<evidence type="ECO:0000259" key="2">
    <source>
        <dbReference type="SMART" id="SM00736"/>
    </source>
</evidence>
<feature type="domain" description="Dystroglycan-type cadherin-like" evidence="2">
    <location>
        <begin position="252"/>
        <end position="349"/>
    </location>
</feature>
<gene>
    <name evidence="3" type="ORF">ACFQ4C_02180</name>
</gene>
<evidence type="ECO:0000256" key="1">
    <source>
        <dbReference type="SAM" id="SignalP"/>
    </source>
</evidence>
<dbReference type="RefSeq" id="WP_265990570.1">
    <property type="nucleotide sequence ID" value="NZ_CP110973.1"/>
</dbReference>
<comment type="caution">
    <text evidence="3">The sequence shown here is derived from an EMBL/GenBank/DDBJ whole genome shotgun (WGS) entry which is preliminary data.</text>
</comment>
<dbReference type="InterPro" id="IPR035986">
    <property type="entry name" value="PKD_dom_sf"/>
</dbReference>
<feature type="signal peptide" evidence="1">
    <location>
        <begin position="1"/>
        <end position="24"/>
    </location>
</feature>
<evidence type="ECO:0000313" key="4">
    <source>
        <dbReference type="Proteomes" id="UP001597116"/>
    </source>
</evidence>
<protein>
    <submittedName>
        <fullName evidence="3">Ig domain-containing protein</fullName>
    </submittedName>
</protein>
<organism evidence="3 4">
    <name type="scientific">Larkinella insperata</name>
    <dbReference type="NCBI Taxonomy" id="332158"/>
    <lineage>
        <taxon>Bacteria</taxon>
        <taxon>Pseudomonadati</taxon>
        <taxon>Bacteroidota</taxon>
        <taxon>Cytophagia</taxon>
        <taxon>Cytophagales</taxon>
        <taxon>Spirosomataceae</taxon>
        <taxon>Larkinella</taxon>
    </lineage>
</organism>
<name>A0ABW3Q6C9_9BACT</name>
<dbReference type="EMBL" id="JBHTLP010000001">
    <property type="protein sequence ID" value="MFD1139891.1"/>
    <property type="molecule type" value="Genomic_DNA"/>
</dbReference>
<dbReference type="Gene3D" id="2.60.40.10">
    <property type="entry name" value="Immunoglobulins"/>
    <property type="match status" value="2"/>
</dbReference>
<keyword evidence="1" id="KW-0732">Signal</keyword>
<dbReference type="SUPFAM" id="SSF49313">
    <property type="entry name" value="Cadherin-like"/>
    <property type="match status" value="1"/>
</dbReference>
<dbReference type="PANTHER" id="PTHR46182:SF2">
    <property type="entry name" value="FI19480P1"/>
    <property type="match status" value="1"/>
</dbReference>
<sequence>MKNHFYFLLTCLGVLLTDFSAAGAGSTGSPTTINNPLRIATCPAVYEEQNGVVVIETESLNLPAGWQKKTAVGSYTGSGYIDWTGAQNFSKTGIGLIETTIKINQPGKYTFQWRNRVGLGTSLTDHNDTWLRFPDASNFYGERNTRRVYPYGTGKTPNPNGAGSDGWFKVYFNAGVWNWAWNTFVSDRDAMYVMVEFDSPGVYKMQISARSAGHLLDRIVMYHSSVSSSSAQALTRTETKCLGGTPANQAPVVANPIPDQVATAGTNFAYTFPSTTFSDPDANALSYSASLSTGASLPSWLTFNAASRTFSGNPPGSTTLSLRVTANDGQGGQVSDDFALRINAPAPNPAPTVSAGADQQLSLPTTRVSLAGSATDNGQIASTVWTKVTGPAATLTSANSLTLTASDLTAGTYVFRLTATDDQGATAIDEATVTVNPETVAAQQVVSFSLMNADTDQEIKVLADGEPLNLATLPTKNLNIRANTNPITVGSVKMVLSGKQNRTQTETGAPYALFGDTNGDYKNWTPVVGSYSLTGTPYSGSAAGGTAGGSRTISFTVVDQPAGARLSAEAADGLQVVLLGNPVLHDEVSVKVQGVTGQPVRMQVVTLQGKTVTERYLEMASAQEQHHLSIAGQPAGLLLLRVSTPKQSRILKIMKVK</sequence>
<dbReference type="Proteomes" id="UP001597116">
    <property type="component" value="Unassembled WGS sequence"/>
</dbReference>
<dbReference type="InterPro" id="IPR013783">
    <property type="entry name" value="Ig-like_fold"/>
</dbReference>
<dbReference type="PANTHER" id="PTHR46182">
    <property type="entry name" value="FI19480P1"/>
    <property type="match status" value="1"/>
</dbReference>
<dbReference type="Pfam" id="PF22352">
    <property type="entry name" value="K319L-like_PKD"/>
    <property type="match status" value="1"/>
</dbReference>
<dbReference type="SMART" id="SM00736">
    <property type="entry name" value="CADG"/>
    <property type="match status" value="1"/>
</dbReference>
<dbReference type="InterPro" id="IPR029865">
    <property type="entry name" value="KIAA0319-like"/>
</dbReference>
<proteinExistence type="predicted"/>
<dbReference type="CDD" id="cd00146">
    <property type="entry name" value="PKD"/>
    <property type="match status" value="1"/>
</dbReference>
<accession>A0ABW3Q6C9</accession>
<keyword evidence="4" id="KW-1185">Reference proteome</keyword>
<feature type="chain" id="PRO_5046518840" evidence="1">
    <location>
        <begin position="25"/>
        <end position="657"/>
    </location>
</feature>
<dbReference type="SUPFAM" id="SSF49299">
    <property type="entry name" value="PKD domain"/>
    <property type="match status" value="1"/>
</dbReference>
<dbReference type="InterPro" id="IPR006644">
    <property type="entry name" value="Cadg"/>
</dbReference>
<evidence type="ECO:0000313" key="3">
    <source>
        <dbReference type="EMBL" id="MFD1139891.1"/>
    </source>
</evidence>
<dbReference type="Pfam" id="PF05345">
    <property type="entry name" value="He_PIG"/>
    <property type="match status" value="1"/>
</dbReference>
<dbReference type="InterPro" id="IPR015919">
    <property type="entry name" value="Cadherin-like_sf"/>
</dbReference>